<dbReference type="FunFam" id="1.20.5.260:FF:000001">
    <property type="entry name" value="Cytochrome b-c1 complex subunit 9"/>
    <property type="match status" value="1"/>
</dbReference>
<dbReference type="GO" id="GO:0005743">
    <property type="term" value="C:mitochondrial inner membrane"/>
    <property type="evidence" value="ECO:0007669"/>
    <property type="project" value="UniProtKB-SubCell"/>
</dbReference>
<evidence type="ECO:0000256" key="1">
    <source>
        <dbReference type="ARBA" id="ARBA00004434"/>
    </source>
</evidence>
<evidence type="ECO:0000256" key="9">
    <source>
        <dbReference type="ARBA" id="ARBA00023128"/>
    </source>
</evidence>
<comment type="subunit">
    <text evidence="12">Component of the ubiquinol-cytochrome c oxidoreductase (cytochrome b-c1 complex, complex III, CIII), a multisubunit enzyme composed of 3 respiratory subunits cytochrome b, cytochrome c1 and Rieske protein, 2 core protein subunits, and additional low-molecular weight protein subunits.</text>
</comment>
<keyword evidence="8" id="KW-1133">Transmembrane helix</keyword>
<dbReference type="Proteomes" id="UP000799767">
    <property type="component" value="Unassembled WGS sequence"/>
</dbReference>
<dbReference type="PANTHER" id="PTHR12980">
    <property type="entry name" value="UBIQUINOL-CYTOCHROME C REDUCTASE COMPLEX, SUBUNIT X"/>
    <property type="match status" value="1"/>
</dbReference>
<dbReference type="PANTHER" id="PTHR12980:SF0">
    <property type="entry name" value="CYTOCHROME B-C1 COMPLEX SUBUNIT 9"/>
    <property type="match status" value="1"/>
</dbReference>
<evidence type="ECO:0000256" key="10">
    <source>
        <dbReference type="ARBA" id="ARBA00023136"/>
    </source>
</evidence>
<dbReference type="GeneID" id="54477350"/>
<comment type="subcellular location">
    <subcellularLocation>
        <location evidence="1 12">Mitochondrion inner membrane</location>
        <topology evidence="1 12">Single-pass membrane protein</topology>
    </subcellularLocation>
</comment>
<organism evidence="13 14">
    <name type="scientific">Neohortaea acidophila</name>
    <dbReference type="NCBI Taxonomy" id="245834"/>
    <lineage>
        <taxon>Eukaryota</taxon>
        <taxon>Fungi</taxon>
        <taxon>Dikarya</taxon>
        <taxon>Ascomycota</taxon>
        <taxon>Pezizomycotina</taxon>
        <taxon>Dothideomycetes</taxon>
        <taxon>Dothideomycetidae</taxon>
        <taxon>Mycosphaerellales</taxon>
        <taxon>Teratosphaeriaceae</taxon>
        <taxon>Neohortaea</taxon>
    </lineage>
</organism>
<comment type="function">
    <text evidence="12">Component of the ubiquinol-cytochrome c oxidoreductase, a multisubunit transmembrane complex that is part of the mitochondrial electron transport chain which drives oxidative phosphorylation. The complex plays an important role in the uptake of multiple carbon sources present in different host niches.</text>
</comment>
<evidence type="ECO:0000256" key="3">
    <source>
        <dbReference type="ARBA" id="ARBA00022448"/>
    </source>
</evidence>
<evidence type="ECO:0000256" key="5">
    <source>
        <dbReference type="ARBA" id="ARBA00022692"/>
    </source>
</evidence>
<reference evidence="13" key="1">
    <citation type="journal article" date="2020" name="Stud. Mycol.">
        <title>101 Dothideomycetes genomes: a test case for predicting lifestyles and emergence of pathogens.</title>
        <authorList>
            <person name="Haridas S."/>
            <person name="Albert R."/>
            <person name="Binder M."/>
            <person name="Bloem J."/>
            <person name="Labutti K."/>
            <person name="Salamov A."/>
            <person name="Andreopoulos B."/>
            <person name="Baker S."/>
            <person name="Barry K."/>
            <person name="Bills G."/>
            <person name="Bluhm B."/>
            <person name="Cannon C."/>
            <person name="Castanera R."/>
            <person name="Culley D."/>
            <person name="Daum C."/>
            <person name="Ezra D."/>
            <person name="Gonzalez J."/>
            <person name="Henrissat B."/>
            <person name="Kuo A."/>
            <person name="Liang C."/>
            <person name="Lipzen A."/>
            <person name="Lutzoni F."/>
            <person name="Magnuson J."/>
            <person name="Mondo S."/>
            <person name="Nolan M."/>
            <person name="Ohm R."/>
            <person name="Pangilinan J."/>
            <person name="Park H.-J."/>
            <person name="Ramirez L."/>
            <person name="Alfaro M."/>
            <person name="Sun H."/>
            <person name="Tritt A."/>
            <person name="Yoshinaga Y."/>
            <person name="Zwiers L.-H."/>
            <person name="Turgeon B."/>
            <person name="Goodwin S."/>
            <person name="Spatafora J."/>
            <person name="Crous P."/>
            <person name="Grigoriev I."/>
        </authorList>
    </citation>
    <scope>NUCLEOTIDE SEQUENCE</scope>
    <source>
        <strain evidence="13">CBS 113389</strain>
    </source>
</reference>
<evidence type="ECO:0000256" key="4">
    <source>
        <dbReference type="ARBA" id="ARBA00022660"/>
    </source>
</evidence>
<dbReference type="Pfam" id="PF05365">
    <property type="entry name" value="UCR_UQCRX_QCR9"/>
    <property type="match status" value="1"/>
</dbReference>
<keyword evidence="5" id="KW-0812">Transmembrane</keyword>
<evidence type="ECO:0000256" key="2">
    <source>
        <dbReference type="ARBA" id="ARBA00007856"/>
    </source>
</evidence>
<keyword evidence="10" id="KW-0472">Membrane</keyword>
<name>A0A6A6Q4R6_9PEZI</name>
<evidence type="ECO:0000256" key="8">
    <source>
        <dbReference type="ARBA" id="ARBA00022989"/>
    </source>
</evidence>
<evidence type="ECO:0000256" key="7">
    <source>
        <dbReference type="ARBA" id="ARBA00022982"/>
    </source>
</evidence>
<dbReference type="InterPro" id="IPR008027">
    <property type="entry name" value="QCR9"/>
</dbReference>
<keyword evidence="6 12" id="KW-0999">Mitochondrion inner membrane</keyword>
<accession>A0A6A6Q4R6</accession>
<keyword evidence="9 12" id="KW-0496">Mitochondrion</keyword>
<proteinExistence type="inferred from homology"/>
<gene>
    <name evidence="13" type="ORF">BDY17DRAFT_319844</name>
</gene>
<keyword evidence="4 12" id="KW-0679">Respiratory chain</keyword>
<dbReference type="RefSeq" id="XP_033593861.1">
    <property type="nucleotide sequence ID" value="XM_033736348.1"/>
</dbReference>
<comment type="similarity">
    <text evidence="2 12">Belongs to the UQCR10/QCR9 family.</text>
</comment>
<evidence type="ECO:0000313" key="13">
    <source>
        <dbReference type="EMBL" id="KAF2487292.1"/>
    </source>
</evidence>
<evidence type="ECO:0000313" key="14">
    <source>
        <dbReference type="Proteomes" id="UP000799767"/>
    </source>
</evidence>
<dbReference type="SUPFAM" id="SSF81514">
    <property type="entry name" value="Subunit X (non-heme 7 kDa protein) of cytochrome bc1 complex (Ubiquinol-cytochrome c reductase)"/>
    <property type="match status" value="1"/>
</dbReference>
<dbReference type="InterPro" id="IPR036656">
    <property type="entry name" value="QCR9_sf"/>
</dbReference>
<evidence type="ECO:0000256" key="11">
    <source>
        <dbReference type="ARBA" id="ARBA00044247"/>
    </source>
</evidence>
<dbReference type="Gene3D" id="1.20.5.260">
    <property type="entry name" value="Cytochrome b-c1 complex subunit 9"/>
    <property type="match status" value="1"/>
</dbReference>
<dbReference type="AlphaFoldDB" id="A0A6A6Q4R6"/>
<dbReference type="OrthoDB" id="44067at2759"/>
<keyword evidence="7 12" id="KW-0249">Electron transport</keyword>
<keyword evidence="14" id="KW-1185">Reference proteome</keyword>
<dbReference type="GO" id="GO:0006122">
    <property type="term" value="P:mitochondrial electron transport, ubiquinol to cytochrome c"/>
    <property type="evidence" value="ECO:0007669"/>
    <property type="project" value="UniProtKB-UniRule"/>
</dbReference>
<sequence>MSGLLNTIYTAFVRRNAVFLTTIFVGAFATEMVFDSGSNLIWDSINRGRQWKDIKHKYMSNGGGGDDEGDDDDDE</sequence>
<evidence type="ECO:0000256" key="6">
    <source>
        <dbReference type="ARBA" id="ARBA00022792"/>
    </source>
</evidence>
<keyword evidence="3 12" id="KW-0813">Transport</keyword>
<evidence type="ECO:0000256" key="12">
    <source>
        <dbReference type="RuleBase" id="RU368056"/>
    </source>
</evidence>
<dbReference type="GO" id="GO:0045275">
    <property type="term" value="C:respiratory chain complex III"/>
    <property type="evidence" value="ECO:0007669"/>
    <property type="project" value="UniProtKB-UniRule"/>
</dbReference>
<dbReference type="EMBL" id="MU001631">
    <property type="protein sequence ID" value="KAF2487292.1"/>
    <property type="molecule type" value="Genomic_DNA"/>
</dbReference>
<protein>
    <recommendedName>
        <fullName evidence="11 12">Complex III subunit 9</fullName>
    </recommendedName>
</protein>